<proteinExistence type="predicted"/>
<dbReference type="AlphaFoldDB" id="A0A9Q3PPE4"/>
<evidence type="ECO:0000256" key="1">
    <source>
        <dbReference type="SAM" id="Phobius"/>
    </source>
</evidence>
<gene>
    <name evidence="2" type="ORF">O181_107472</name>
</gene>
<feature type="transmembrane region" description="Helical" evidence="1">
    <location>
        <begin position="182"/>
        <end position="204"/>
    </location>
</feature>
<keyword evidence="3" id="KW-1185">Reference proteome</keyword>
<sequence>MAARLNTEFKGHASILYTEMKEIHGRRNWQWWKSQIIQKYRNSTWIWQKTMSFKNEKYSVDKSPYKWCLKQLKRAQAIDPQMNSQMRNHKPFKHMPGELEHAIKCKQNKSFTLDDITDTLQDECKSKNVGKYSPYKSSSFKKNQTFSVEMKDNPKETVAQVTKKKNSCHNCGSTDHYANVTWWNVIYILEVLTVLSTGLIAFLARAPFFEVWKTALLQ</sequence>
<protein>
    <submittedName>
        <fullName evidence="2">Uncharacterized protein</fullName>
    </submittedName>
</protein>
<keyword evidence="1" id="KW-0812">Transmembrane</keyword>
<reference evidence="2" key="1">
    <citation type="submission" date="2021-03" db="EMBL/GenBank/DDBJ databases">
        <title>Draft genome sequence of rust myrtle Austropuccinia psidii MF-1, a brazilian biotype.</title>
        <authorList>
            <person name="Quecine M.C."/>
            <person name="Pachon D.M.R."/>
            <person name="Bonatelli M.L."/>
            <person name="Correr F.H."/>
            <person name="Franceschini L.M."/>
            <person name="Leite T.F."/>
            <person name="Margarido G.R.A."/>
            <person name="Almeida C.A."/>
            <person name="Ferrarezi J.A."/>
            <person name="Labate C.A."/>
        </authorList>
    </citation>
    <scope>NUCLEOTIDE SEQUENCE</scope>
    <source>
        <strain evidence="2">MF-1</strain>
    </source>
</reference>
<evidence type="ECO:0000313" key="2">
    <source>
        <dbReference type="EMBL" id="MBW0567757.1"/>
    </source>
</evidence>
<keyword evidence="1" id="KW-0472">Membrane</keyword>
<name>A0A9Q3PPE4_9BASI</name>
<dbReference type="EMBL" id="AVOT02081379">
    <property type="protein sequence ID" value="MBW0567757.1"/>
    <property type="molecule type" value="Genomic_DNA"/>
</dbReference>
<organism evidence="2 3">
    <name type="scientific">Austropuccinia psidii MF-1</name>
    <dbReference type="NCBI Taxonomy" id="1389203"/>
    <lineage>
        <taxon>Eukaryota</taxon>
        <taxon>Fungi</taxon>
        <taxon>Dikarya</taxon>
        <taxon>Basidiomycota</taxon>
        <taxon>Pucciniomycotina</taxon>
        <taxon>Pucciniomycetes</taxon>
        <taxon>Pucciniales</taxon>
        <taxon>Sphaerophragmiaceae</taxon>
        <taxon>Austropuccinia</taxon>
    </lineage>
</organism>
<dbReference type="OrthoDB" id="2507294at2759"/>
<dbReference type="Proteomes" id="UP000765509">
    <property type="component" value="Unassembled WGS sequence"/>
</dbReference>
<evidence type="ECO:0000313" key="3">
    <source>
        <dbReference type="Proteomes" id="UP000765509"/>
    </source>
</evidence>
<keyword evidence="1" id="KW-1133">Transmembrane helix</keyword>
<comment type="caution">
    <text evidence="2">The sequence shown here is derived from an EMBL/GenBank/DDBJ whole genome shotgun (WGS) entry which is preliminary data.</text>
</comment>
<accession>A0A9Q3PPE4</accession>